<protein>
    <submittedName>
        <fullName evidence="7">MipA/OmpV family protein</fullName>
    </submittedName>
</protein>
<dbReference type="Pfam" id="PF06629">
    <property type="entry name" value="MipA"/>
    <property type="match status" value="1"/>
</dbReference>
<dbReference type="RefSeq" id="WP_377262933.1">
    <property type="nucleotide sequence ID" value="NZ_JBHMAA010000017.1"/>
</dbReference>
<evidence type="ECO:0000256" key="2">
    <source>
        <dbReference type="ARBA" id="ARBA00005722"/>
    </source>
</evidence>
<comment type="subcellular location">
    <subcellularLocation>
        <location evidence="1">Cell outer membrane</location>
    </subcellularLocation>
</comment>
<comment type="similarity">
    <text evidence="2">Belongs to the MipA/OmpV family.</text>
</comment>
<organism evidence="7 8">
    <name type="scientific">Rhizobium puerariae</name>
    <dbReference type="NCBI Taxonomy" id="1585791"/>
    <lineage>
        <taxon>Bacteria</taxon>
        <taxon>Pseudomonadati</taxon>
        <taxon>Pseudomonadota</taxon>
        <taxon>Alphaproteobacteria</taxon>
        <taxon>Hyphomicrobiales</taxon>
        <taxon>Rhizobiaceae</taxon>
        <taxon>Rhizobium/Agrobacterium group</taxon>
        <taxon>Rhizobium</taxon>
    </lineage>
</organism>
<keyword evidence="4" id="KW-0472">Membrane</keyword>
<dbReference type="PANTHER" id="PTHR38776:SF1">
    <property type="entry name" value="MLTA-INTERACTING PROTEIN-RELATED"/>
    <property type="match status" value="1"/>
</dbReference>
<gene>
    <name evidence="7" type="ORF">ACFFP0_16130</name>
</gene>
<feature type="chain" id="PRO_5045101059" evidence="6">
    <location>
        <begin position="23"/>
        <end position="266"/>
    </location>
</feature>
<evidence type="ECO:0000256" key="6">
    <source>
        <dbReference type="SAM" id="SignalP"/>
    </source>
</evidence>
<proteinExistence type="inferred from homology"/>
<comment type="caution">
    <text evidence="7">The sequence shown here is derived from an EMBL/GenBank/DDBJ whole genome shotgun (WGS) entry which is preliminary data.</text>
</comment>
<reference evidence="7 8" key="1">
    <citation type="submission" date="2024-09" db="EMBL/GenBank/DDBJ databases">
        <authorList>
            <person name="Sun Q."/>
            <person name="Mori K."/>
        </authorList>
    </citation>
    <scope>NUCLEOTIDE SEQUENCE [LARGE SCALE GENOMIC DNA]</scope>
    <source>
        <strain evidence="7 8">TBRC 4938</strain>
    </source>
</reference>
<dbReference type="EMBL" id="JBHMAA010000017">
    <property type="protein sequence ID" value="MFB9950387.1"/>
    <property type="molecule type" value="Genomic_DNA"/>
</dbReference>
<evidence type="ECO:0000256" key="5">
    <source>
        <dbReference type="ARBA" id="ARBA00023237"/>
    </source>
</evidence>
<accession>A0ABV6AIE6</accession>
<keyword evidence="5" id="KW-0998">Cell outer membrane</keyword>
<evidence type="ECO:0000313" key="8">
    <source>
        <dbReference type="Proteomes" id="UP001589692"/>
    </source>
</evidence>
<sequence>MPVRAAFFISAISLMFAGAASAQEGFWSGDWYLTLGGAGFVAPKYEGDNGRSLQFSPIISLGRQGKETRFSSRNDSASFALFDRDAVRAGIAGKLIMPRDSDDFDDLKGLKSVKLGVEAGAFVDIYPTDWLRTRAEVRQGIRSHDGVVVDVSADAFTDLTPDLRLSGGPRVTWASNGYKDAYYKVTPDQSAASGLSAYDPGSGFHSVGVGGALTWKAMENLELSSFVEYKRLVGDAADSSLVRERGARDQLMLGVSASYKFGFTLP</sequence>
<name>A0ABV6AIE6_9HYPH</name>
<evidence type="ECO:0000256" key="1">
    <source>
        <dbReference type="ARBA" id="ARBA00004442"/>
    </source>
</evidence>
<dbReference type="Proteomes" id="UP001589692">
    <property type="component" value="Unassembled WGS sequence"/>
</dbReference>
<evidence type="ECO:0000256" key="4">
    <source>
        <dbReference type="ARBA" id="ARBA00023136"/>
    </source>
</evidence>
<feature type="signal peptide" evidence="6">
    <location>
        <begin position="1"/>
        <end position="22"/>
    </location>
</feature>
<evidence type="ECO:0000313" key="7">
    <source>
        <dbReference type="EMBL" id="MFB9950387.1"/>
    </source>
</evidence>
<evidence type="ECO:0000256" key="3">
    <source>
        <dbReference type="ARBA" id="ARBA00022729"/>
    </source>
</evidence>
<keyword evidence="3 6" id="KW-0732">Signal</keyword>
<keyword evidence="8" id="KW-1185">Reference proteome</keyword>
<dbReference type="InterPro" id="IPR010583">
    <property type="entry name" value="MipA"/>
</dbReference>
<dbReference type="PANTHER" id="PTHR38776">
    <property type="entry name" value="MLTA-INTERACTING PROTEIN-RELATED"/>
    <property type="match status" value="1"/>
</dbReference>